<dbReference type="EMBL" id="NRRU01000158">
    <property type="protein sequence ID" value="MBK1715802.1"/>
    <property type="molecule type" value="Genomic_DNA"/>
</dbReference>
<evidence type="ECO:0000256" key="3">
    <source>
        <dbReference type="ARBA" id="ARBA00022475"/>
    </source>
</evidence>
<feature type="transmembrane region" description="Helical" evidence="7">
    <location>
        <begin position="320"/>
        <end position="337"/>
    </location>
</feature>
<dbReference type="Gene3D" id="2.30.30.60">
    <property type="match status" value="1"/>
</dbReference>
<name>A0ABS1E4E7_RUBGE</name>
<comment type="subunit">
    <text evidence="7">Homoheptamer.</text>
</comment>
<dbReference type="PANTHER" id="PTHR30221">
    <property type="entry name" value="SMALL-CONDUCTANCE MECHANOSENSITIVE CHANNEL"/>
    <property type="match status" value="1"/>
</dbReference>
<gene>
    <name evidence="12" type="ORF">CKO43_23935</name>
</gene>
<evidence type="ECO:0000256" key="1">
    <source>
        <dbReference type="ARBA" id="ARBA00004651"/>
    </source>
</evidence>
<dbReference type="InterPro" id="IPR011066">
    <property type="entry name" value="MscS_channel_C_sf"/>
</dbReference>
<keyword evidence="5 7" id="KW-1133">Transmembrane helix</keyword>
<evidence type="ECO:0000256" key="7">
    <source>
        <dbReference type="RuleBase" id="RU369025"/>
    </source>
</evidence>
<evidence type="ECO:0000256" key="5">
    <source>
        <dbReference type="ARBA" id="ARBA00022989"/>
    </source>
</evidence>
<dbReference type="RefSeq" id="WP_200380263.1">
    <property type="nucleotide sequence ID" value="NZ_NRRU01000158.1"/>
</dbReference>
<keyword evidence="7" id="KW-0407">Ion channel</keyword>
<reference evidence="12" key="2">
    <citation type="journal article" date="2020" name="Microorganisms">
        <title>Osmotic Adaptation and Compatible Solute Biosynthesis of Phototrophic Bacteria as Revealed from Genome Analyses.</title>
        <authorList>
            <person name="Imhoff J.F."/>
            <person name="Rahn T."/>
            <person name="Kunzel S."/>
            <person name="Keller A."/>
            <person name="Neulinger S.C."/>
        </authorList>
    </citation>
    <scope>NUCLEOTIDE SEQUENCE</scope>
    <source>
        <strain evidence="12">IM 151</strain>
    </source>
</reference>
<feature type="transmembrane region" description="Helical" evidence="7">
    <location>
        <begin position="215"/>
        <end position="244"/>
    </location>
</feature>
<evidence type="ECO:0000259" key="11">
    <source>
        <dbReference type="Pfam" id="PF21082"/>
    </source>
</evidence>
<dbReference type="Gene3D" id="3.30.70.100">
    <property type="match status" value="1"/>
</dbReference>
<dbReference type="PANTHER" id="PTHR30221:SF18">
    <property type="entry name" value="SLL0590 PROTEIN"/>
    <property type="match status" value="1"/>
</dbReference>
<keyword evidence="7" id="KW-0813">Transport</keyword>
<dbReference type="Pfam" id="PF00924">
    <property type="entry name" value="MS_channel_2nd"/>
    <property type="match status" value="1"/>
</dbReference>
<dbReference type="InterPro" id="IPR045275">
    <property type="entry name" value="MscS_archaea/bacteria_type"/>
</dbReference>
<feature type="transmembrane region" description="Helical" evidence="7">
    <location>
        <begin position="160"/>
        <end position="180"/>
    </location>
</feature>
<feature type="region of interest" description="Disordered" evidence="8">
    <location>
        <begin position="529"/>
        <end position="555"/>
    </location>
</feature>
<comment type="subcellular location">
    <subcellularLocation>
        <location evidence="7">Cell inner membrane</location>
        <topology evidence="7">Multi-pass membrane protein</topology>
    </subcellularLocation>
    <subcellularLocation>
        <location evidence="1">Cell membrane</location>
        <topology evidence="1">Multi-pass membrane protein</topology>
    </subcellularLocation>
</comment>
<evidence type="ECO:0000256" key="9">
    <source>
        <dbReference type="SAM" id="SignalP"/>
    </source>
</evidence>
<keyword evidence="6 7" id="KW-0472">Membrane</keyword>
<comment type="similarity">
    <text evidence="2 7">Belongs to the MscS (TC 1.A.23) family.</text>
</comment>
<comment type="caution">
    <text evidence="7">Lacks conserved residue(s) required for the propagation of feature annotation.</text>
</comment>
<organism evidence="12 13">
    <name type="scientific">Rubrivivax gelatinosus</name>
    <name type="common">Rhodocyclus gelatinosus</name>
    <name type="synonym">Rhodopseudomonas gelatinosa</name>
    <dbReference type="NCBI Taxonomy" id="28068"/>
    <lineage>
        <taxon>Bacteria</taxon>
        <taxon>Pseudomonadati</taxon>
        <taxon>Pseudomonadota</taxon>
        <taxon>Betaproteobacteria</taxon>
        <taxon>Burkholderiales</taxon>
        <taxon>Sphaerotilaceae</taxon>
        <taxon>Rubrivivax</taxon>
    </lineage>
</organism>
<dbReference type="SUPFAM" id="SSF82689">
    <property type="entry name" value="Mechanosensitive channel protein MscS (YggB), C-terminal domain"/>
    <property type="match status" value="1"/>
</dbReference>
<dbReference type="Proteomes" id="UP001041814">
    <property type="component" value="Unassembled WGS sequence"/>
</dbReference>
<feature type="domain" description="Mechanosensitive ion channel MscS" evidence="10">
    <location>
        <begin position="364"/>
        <end position="429"/>
    </location>
</feature>
<dbReference type="InterPro" id="IPR006685">
    <property type="entry name" value="MscS_channel_2nd"/>
</dbReference>
<feature type="domain" description="Mechanosensitive ion channel MscS C-terminal" evidence="11">
    <location>
        <begin position="442"/>
        <end position="523"/>
    </location>
</feature>
<comment type="caution">
    <text evidence="12">The sequence shown here is derived from an EMBL/GenBank/DDBJ whole genome shotgun (WGS) entry which is preliminary data.</text>
</comment>
<proteinExistence type="inferred from homology"/>
<feature type="transmembrane region" description="Helical" evidence="7">
    <location>
        <begin position="349"/>
        <end position="376"/>
    </location>
</feature>
<dbReference type="SUPFAM" id="SSF50182">
    <property type="entry name" value="Sm-like ribonucleoproteins"/>
    <property type="match status" value="1"/>
</dbReference>
<feature type="transmembrane region" description="Helical" evidence="7">
    <location>
        <begin position="264"/>
        <end position="288"/>
    </location>
</feature>
<evidence type="ECO:0000256" key="2">
    <source>
        <dbReference type="ARBA" id="ARBA00008017"/>
    </source>
</evidence>
<accession>A0ABS1E4E7</accession>
<evidence type="ECO:0000259" key="10">
    <source>
        <dbReference type="Pfam" id="PF00924"/>
    </source>
</evidence>
<evidence type="ECO:0000256" key="8">
    <source>
        <dbReference type="SAM" id="MobiDB-lite"/>
    </source>
</evidence>
<protein>
    <recommendedName>
        <fullName evidence="7">Small-conductance mechanosensitive channel</fullName>
    </recommendedName>
</protein>
<keyword evidence="7" id="KW-0406">Ion transport</keyword>
<dbReference type="InterPro" id="IPR023408">
    <property type="entry name" value="MscS_beta-dom_sf"/>
</dbReference>
<keyword evidence="9" id="KW-0732">Signal</keyword>
<evidence type="ECO:0000256" key="6">
    <source>
        <dbReference type="ARBA" id="ARBA00023136"/>
    </source>
</evidence>
<feature type="signal peptide" evidence="9">
    <location>
        <begin position="1"/>
        <end position="42"/>
    </location>
</feature>
<keyword evidence="4 7" id="KW-0812">Transmembrane</keyword>
<comment type="function">
    <text evidence="7">Mechanosensitive channel that participates in the regulation of osmotic pressure changes within the cell, opening in response to stretch forces in the membrane lipid bilayer, without the need for other proteins. Contributes to normal resistance to hypoosmotic shock. Forms an ion channel of 1.0 nanosiemens conductance with a slight preference for anions.</text>
</comment>
<dbReference type="InterPro" id="IPR010920">
    <property type="entry name" value="LSM_dom_sf"/>
</dbReference>
<evidence type="ECO:0000313" key="12">
    <source>
        <dbReference type="EMBL" id="MBK1715802.1"/>
    </source>
</evidence>
<sequence length="555" mass="58549">MVQITACRAVPPPGTRSGAWRGGAARLLAATVLAFAGSLAGAADGTDAGAATLELNHRRIADLRATLLGDAAAERAAMARAALEEAARHGPGVVTHTRVGDSVRFDVDGMPMFFLAADDLPGRNPEAMLDAAALKTERRLVQALQEAHEAADPRRLAAGAGWAAGATVAVLLALRALLALRRLASARLGRRVDAWQARAARDGVLATYLPHTRSAAALAGAALAWGAALLLVDLWAGFVLRQFAYTRPWGERATGWLLTVLGDFALGAAGAVPGLLIVALIFVLARLATRALSLLLRRVEQGELGLAWLDRDTAVPTRRIGNLLVWLFALALAYPYLPGASSESFKGVTVLAGLMLSLGASGVVGQAMAGVGLMYSRSLRVGEYVRIGEVEGTVTAIGMFATKLHTGLGEEVSLPNTVVVGQPVRNFSRLVQDGQFVLHTGVTIGYTTPWRQVHAMLLEAARRTPGVAAEPAPYVVQTALSDFYVEYRLVAQADRGAPRSRAEAMNRLLANIQDVFNENGVQIMSPHYRSDPPAPQVVAPGEWFAGGPPLKPPPA</sequence>
<keyword evidence="3" id="KW-1003">Cell membrane</keyword>
<dbReference type="InterPro" id="IPR049278">
    <property type="entry name" value="MS_channel_C"/>
</dbReference>
<evidence type="ECO:0000256" key="4">
    <source>
        <dbReference type="ARBA" id="ARBA00022692"/>
    </source>
</evidence>
<keyword evidence="7" id="KW-0997">Cell inner membrane</keyword>
<evidence type="ECO:0000313" key="13">
    <source>
        <dbReference type="Proteomes" id="UP001041814"/>
    </source>
</evidence>
<dbReference type="Pfam" id="PF21082">
    <property type="entry name" value="MS_channel_3rd"/>
    <property type="match status" value="1"/>
</dbReference>
<keyword evidence="13" id="KW-1185">Reference proteome</keyword>
<feature type="chain" id="PRO_5046781928" description="Small-conductance mechanosensitive channel" evidence="9">
    <location>
        <begin position="43"/>
        <end position="555"/>
    </location>
</feature>
<reference evidence="12" key="1">
    <citation type="submission" date="2017-08" db="EMBL/GenBank/DDBJ databases">
        <authorList>
            <person name="Imhoff J.F."/>
            <person name="Rahn T."/>
            <person name="Kuenzel S."/>
            <person name="Neulinger S.C."/>
        </authorList>
    </citation>
    <scope>NUCLEOTIDE SEQUENCE</scope>
    <source>
        <strain evidence="12">IM 151</strain>
    </source>
</reference>